<keyword evidence="3" id="KW-1185">Reference proteome</keyword>
<evidence type="ECO:0000313" key="3">
    <source>
        <dbReference type="Proteomes" id="UP000252174"/>
    </source>
</evidence>
<dbReference type="EMBL" id="QPJU01000007">
    <property type="protein sequence ID" value="RCX09002.1"/>
    <property type="molecule type" value="Genomic_DNA"/>
</dbReference>
<evidence type="ECO:0000313" key="2">
    <source>
        <dbReference type="EMBL" id="RCX09002.1"/>
    </source>
</evidence>
<proteinExistence type="predicted"/>
<evidence type="ECO:0000256" key="1">
    <source>
        <dbReference type="SAM" id="MobiDB-lite"/>
    </source>
</evidence>
<sequence>MCADKSIPVDVTPEQQRVLERIAVQRERLRARRAARQQAQTHGTANTTTSTDGAAQGDLYPPDASFAERLALFTRAHPAVTGAVAAALIAAAGPRRVLRWATVALPWILRLRG</sequence>
<name>A0A369AI23_9BURK</name>
<feature type="region of interest" description="Disordered" evidence="1">
    <location>
        <begin position="30"/>
        <end position="59"/>
    </location>
</feature>
<gene>
    <name evidence="2" type="ORF">DFR45_10782</name>
</gene>
<dbReference type="Proteomes" id="UP000252174">
    <property type="component" value="Unassembled WGS sequence"/>
</dbReference>
<dbReference type="RefSeq" id="WP_114483722.1">
    <property type="nucleotide sequence ID" value="NZ_QPJU01000007.1"/>
</dbReference>
<accession>A0A369AI23</accession>
<protein>
    <submittedName>
        <fullName evidence="2">Uncharacterized protein</fullName>
    </submittedName>
</protein>
<dbReference type="AlphaFoldDB" id="A0A369AI23"/>
<organism evidence="2 3">
    <name type="scientific">Extensimonas vulgaris</name>
    <dbReference type="NCBI Taxonomy" id="1031594"/>
    <lineage>
        <taxon>Bacteria</taxon>
        <taxon>Pseudomonadati</taxon>
        <taxon>Pseudomonadota</taxon>
        <taxon>Betaproteobacteria</taxon>
        <taxon>Burkholderiales</taxon>
        <taxon>Comamonadaceae</taxon>
        <taxon>Extensimonas</taxon>
    </lineage>
</organism>
<feature type="compositionally biased region" description="Polar residues" evidence="1">
    <location>
        <begin position="41"/>
        <end position="53"/>
    </location>
</feature>
<reference evidence="2 3" key="1">
    <citation type="submission" date="2018-07" db="EMBL/GenBank/DDBJ databases">
        <title>Genomic Encyclopedia of Type Strains, Phase IV (KMG-IV): sequencing the most valuable type-strain genomes for metagenomic binning, comparative biology and taxonomic classification.</title>
        <authorList>
            <person name="Goeker M."/>
        </authorList>
    </citation>
    <scope>NUCLEOTIDE SEQUENCE [LARGE SCALE GENOMIC DNA]</scope>
    <source>
        <strain evidence="2 3">DSM 100911</strain>
    </source>
</reference>
<comment type="caution">
    <text evidence="2">The sequence shown here is derived from an EMBL/GenBank/DDBJ whole genome shotgun (WGS) entry which is preliminary data.</text>
</comment>